<name>A0A926NZW1_9HYPH</name>
<dbReference type="AlphaFoldDB" id="A0A926NZW1"/>
<organism evidence="1 2">
    <name type="scientific">Roseibium aggregatum</name>
    <dbReference type="NCBI Taxonomy" id="187304"/>
    <lineage>
        <taxon>Bacteria</taxon>
        <taxon>Pseudomonadati</taxon>
        <taxon>Pseudomonadota</taxon>
        <taxon>Alphaproteobacteria</taxon>
        <taxon>Hyphomicrobiales</taxon>
        <taxon>Stappiaceae</taxon>
        <taxon>Roseibium</taxon>
    </lineage>
</organism>
<gene>
    <name evidence="1" type="ORF">HK439_10510</name>
</gene>
<comment type="caution">
    <text evidence="1">The sequence shown here is derived from an EMBL/GenBank/DDBJ whole genome shotgun (WGS) entry which is preliminary data.</text>
</comment>
<reference evidence="1" key="1">
    <citation type="submission" date="2020-05" db="EMBL/GenBank/DDBJ databases">
        <title>Identification of trans-AT polyketide cluster in two marine bacteria, producers of a novel glutaramide-containing polyketide sesbanimide D and analogs.</title>
        <authorList>
            <person name="Kacar D."/>
            <person name="Rodriguez P."/>
            <person name="Canedo L."/>
            <person name="Gonzalez E."/>
            <person name="Galan B."/>
            <person name="De La Calle F."/>
            <person name="Garcia J.L."/>
        </authorList>
    </citation>
    <scope>NUCLEOTIDE SEQUENCE</scope>
    <source>
        <strain evidence="1">PHM038</strain>
    </source>
</reference>
<proteinExistence type="predicted"/>
<evidence type="ECO:0000313" key="2">
    <source>
        <dbReference type="Proteomes" id="UP000598467"/>
    </source>
</evidence>
<dbReference type="Proteomes" id="UP000598467">
    <property type="component" value="Unassembled WGS sequence"/>
</dbReference>
<protein>
    <submittedName>
        <fullName evidence="1">Uncharacterized protein</fullName>
    </submittedName>
</protein>
<dbReference type="EMBL" id="JABFCZ010000010">
    <property type="protein sequence ID" value="MBD1546695.1"/>
    <property type="molecule type" value="Genomic_DNA"/>
</dbReference>
<sequence length="60" mass="6658">MTGFPLYNPNAIYCVRMANYGSLCPNCQKPFRTPRAKLCAECGYTLPEGTLAGPLKERDD</sequence>
<evidence type="ECO:0000313" key="1">
    <source>
        <dbReference type="EMBL" id="MBD1546695.1"/>
    </source>
</evidence>
<dbReference type="RefSeq" id="WP_190291361.1">
    <property type="nucleotide sequence ID" value="NZ_JABFCZ010000010.1"/>
</dbReference>
<accession>A0A926NZW1</accession>